<feature type="transmembrane region" description="Helical" evidence="5">
    <location>
        <begin position="64"/>
        <end position="83"/>
    </location>
</feature>
<evidence type="ECO:0000256" key="2">
    <source>
        <dbReference type="ARBA" id="ARBA00022692"/>
    </source>
</evidence>
<evidence type="ECO:0000256" key="5">
    <source>
        <dbReference type="SAM" id="Phobius"/>
    </source>
</evidence>
<feature type="domain" description="O-antigen ligase-related" evidence="6">
    <location>
        <begin position="218"/>
        <end position="355"/>
    </location>
</feature>
<name>A0A934UUG8_9MICO</name>
<feature type="transmembrane region" description="Helical" evidence="5">
    <location>
        <begin position="34"/>
        <end position="52"/>
    </location>
</feature>
<evidence type="ECO:0000259" key="6">
    <source>
        <dbReference type="Pfam" id="PF04932"/>
    </source>
</evidence>
<keyword evidence="4 5" id="KW-0472">Membrane</keyword>
<proteinExistence type="predicted"/>
<dbReference type="PANTHER" id="PTHR37422:SF13">
    <property type="entry name" value="LIPOPOLYSACCHARIDE BIOSYNTHESIS PROTEIN PA4999-RELATED"/>
    <property type="match status" value="1"/>
</dbReference>
<accession>A0A934UUG8</accession>
<evidence type="ECO:0000256" key="1">
    <source>
        <dbReference type="ARBA" id="ARBA00004141"/>
    </source>
</evidence>
<reference evidence="7" key="1">
    <citation type="submission" date="2020-12" db="EMBL/GenBank/DDBJ databases">
        <title>Leucobacter sp. CAS1, isolated from Chromium sludge.</title>
        <authorList>
            <person name="Xu Z."/>
        </authorList>
    </citation>
    <scope>NUCLEOTIDE SEQUENCE</scope>
    <source>
        <strain evidence="7">CSA1</strain>
    </source>
</reference>
<feature type="transmembrane region" description="Helical" evidence="5">
    <location>
        <begin position="5"/>
        <end position="22"/>
    </location>
</feature>
<feature type="transmembrane region" description="Helical" evidence="5">
    <location>
        <begin position="338"/>
        <end position="358"/>
    </location>
</feature>
<dbReference type="InterPro" id="IPR007016">
    <property type="entry name" value="O-antigen_ligase-rel_domated"/>
</dbReference>
<evidence type="ECO:0000256" key="3">
    <source>
        <dbReference type="ARBA" id="ARBA00022989"/>
    </source>
</evidence>
<dbReference type="Pfam" id="PF04932">
    <property type="entry name" value="Wzy_C"/>
    <property type="match status" value="1"/>
</dbReference>
<dbReference type="PANTHER" id="PTHR37422">
    <property type="entry name" value="TEICHURONIC ACID BIOSYNTHESIS PROTEIN TUAE"/>
    <property type="match status" value="1"/>
</dbReference>
<dbReference type="Proteomes" id="UP000608530">
    <property type="component" value="Unassembled WGS sequence"/>
</dbReference>
<feature type="transmembrane region" description="Helical" evidence="5">
    <location>
        <begin position="370"/>
        <end position="392"/>
    </location>
</feature>
<keyword evidence="2 5" id="KW-0812">Transmembrane</keyword>
<sequence>MTHTLVEFGIAGLSLISFFKLLPQLTALVRDVHSRWLSLALLTLIAGGMLGDTRALTDVPAFKLLYAGLFLALIFVSLTAPPLRSSTTASLLPLFLILVFWAWLFAVNTVQNASSSSMGELLIRLAPGALWIALLAVWRRSPISREMLAVVAAFALTIPGLMLPFIGEAWRPCDDFKCGAFGGMLTGAYTSENYLSQQVALVLVLYLSTFGMKNSLHFLALTAAWLLATESRTAQYALIAGLAVVILAAIGKKLFKFPRRKGPSLLAQTTLFFTPLLFISTASYFALTASPEDFSNRGSVWISAIRVLREEPLIGQGIDRWSYFQQLGLLPSHFPHSLYVFIAFSGGIVGLVLLFFWLSQSLIVTAKQSGGLSTPLVLGIVIMTLGLLEVVWNPIAVDGTSWIPLMIMSVSRPAPYENTLDTDTSRNLAELQK</sequence>
<feature type="transmembrane region" description="Helical" evidence="5">
    <location>
        <begin position="263"/>
        <end position="287"/>
    </location>
</feature>
<dbReference type="GO" id="GO:0016020">
    <property type="term" value="C:membrane"/>
    <property type="evidence" value="ECO:0007669"/>
    <property type="project" value="UniProtKB-SubCell"/>
</dbReference>
<dbReference type="RefSeq" id="WP_200115617.1">
    <property type="nucleotide sequence ID" value="NZ_JAEHOH010000013.1"/>
</dbReference>
<dbReference type="EMBL" id="JAEHOH010000013">
    <property type="protein sequence ID" value="MBK0419479.1"/>
    <property type="molecule type" value="Genomic_DNA"/>
</dbReference>
<comment type="subcellular location">
    <subcellularLocation>
        <location evidence="1">Membrane</location>
        <topology evidence="1">Multi-pass membrane protein</topology>
    </subcellularLocation>
</comment>
<feature type="transmembrane region" description="Helical" evidence="5">
    <location>
        <begin position="121"/>
        <end position="141"/>
    </location>
</feature>
<evidence type="ECO:0000313" key="7">
    <source>
        <dbReference type="EMBL" id="MBK0419479.1"/>
    </source>
</evidence>
<feature type="transmembrane region" description="Helical" evidence="5">
    <location>
        <begin position="199"/>
        <end position="227"/>
    </location>
</feature>
<keyword evidence="3 5" id="KW-1133">Transmembrane helix</keyword>
<keyword evidence="7" id="KW-0436">Ligase</keyword>
<evidence type="ECO:0000313" key="8">
    <source>
        <dbReference type="Proteomes" id="UP000608530"/>
    </source>
</evidence>
<evidence type="ECO:0000256" key="4">
    <source>
        <dbReference type="ARBA" id="ARBA00023136"/>
    </source>
</evidence>
<feature type="transmembrane region" description="Helical" evidence="5">
    <location>
        <begin position="233"/>
        <end position="251"/>
    </location>
</feature>
<dbReference type="AlphaFoldDB" id="A0A934UUG8"/>
<organism evidence="7 8">
    <name type="scientific">Leucobacter chromiisoli</name>
    <dbReference type="NCBI Taxonomy" id="2796471"/>
    <lineage>
        <taxon>Bacteria</taxon>
        <taxon>Bacillati</taxon>
        <taxon>Actinomycetota</taxon>
        <taxon>Actinomycetes</taxon>
        <taxon>Micrococcales</taxon>
        <taxon>Microbacteriaceae</taxon>
        <taxon>Leucobacter</taxon>
    </lineage>
</organism>
<dbReference type="InterPro" id="IPR051533">
    <property type="entry name" value="WaaL-like"/>
</dbReference>
<feature type="transmembrane region" description="Helical" evidence="5">
    <location>
        <begin position="89"/>
        <end position="109"/>
    </location>
</feature>
<comment type="caution">
    <text evidence="7">The sequence shown here is derived from an EMBL/GenBank/DDBJ whole genome shotgun (WGS) entry which is preliminary data.</text>
</comment>
<keyword evidence="8" id="KW-1185">Reference proteome</keyword>
<dbReference type="GO" id="GO:0016874">
    <property type="term" value="F:ligase activity"/>
    <property type="evidence" value="ECO:0007669"/>
    <property type="project" value="UniProtKB-KW"/>
</dbReference>
<feature type="transmembrane region" description="Helical" evidence="5">
    <location>
        <begin position="147"/>
        <end position="167"/>
    </location>
</feature>
<protein>
    <submittedName>
        <fullName evidence="7">O-antigen ligase family protein</fullName>
    </submittedName>
</protein>
<gene>
    <name evidence="7" type="ORF">JD276_10585</name>
</gene>